<proteinExistence type="predicted"/>
<evidence type="ECO:0000256" key="1">
    <source>
        <dbReference type="SAM" id="Coils"/>
    </source>
</evidence>
<dbReference type="AlphaFoldDB" id="A0A3M0J1D4"/>
<keyword evidence="5" id="KW-1185">Reference proteome</keyword>
<dbReference type="GO" id="GO:0019068">
    <property type="term" value="P:virion assembly"/>
    <property type="evidence" value="ECO:0007669"/>
    <property type="project" value="InterPro"/>
</dbReference>
<dbReference type="SUPFAM" id="SSF58069">
    <property type="entry name" value="Virus ectodomain"/>
    <property type="match status" value="1"/>
</dbReference>
<feature type="coiled-coil region" evidence="1">
    <location>
        <begin position="373"/>
        <end position="400"/>
    </location>
</feature>
<dbReference type="InterPro" id="IPR008919">
    <property type="entry name" value="Retrov_capsid_N"/>
</dbReference>
<dbReference type="SUPFAM" id="SSF47943">
    <property type="entry name" value="Retrovirus capsid protein, N-terminal core domain"/>
    <property type="match status" value="1"/>
</dbReference>
<protein>
    <recommendedName>
        <fullName evidence="3">Core shell protein Gag P30 domain-containing protein</fullName>
    </recommendedName>
</protein>
<dbReference type="Gene3D" id="1.10.375.10">
    <property type="entry name" value="Human Immunodeficiency Virus Type 1 Capsid Protein"/>
    <property type="match status" value="1"/>
</dbReference>
<dbReference type="OrthoDB" id="8949317at2759"/>
<evidence type="ECO:0000313" key="4">
    <source>
        <dbReference type="EMBL" id="RMB92589.1"/>
    </source>
</evidence>
<dbReference type="PANTHER" id="PTHR33166">
    <property type="entry name" value="GAG_P30 DOMAIN-CONTAINING PROTEIN"/>
    <property type="match status" value="1"/>
</dbReference>
<feature type="region of interest" description="Disordered" evidence="2">
    <location>
        <begin position="430"/>
        <end position="482"/>
    </location>
</feature>
<dbReference type="Gene3D" id="1.10.287.210">
    <property type="match status" value="1"/>
</dbReference>
<dbReference type="EMBL" id="QRBI01000220">
    <property type="protein sequence ID" value="RMB92589.1"/>
    <property type="molecule type" value="Genomic_DNA"/>
</dbReference>
<dbReference type="Proteomes" id="UP000269221">
    <property type="component" value="Unassembled WGS sequence"/>
</dbReference>
<evidence type="ECO:0000256" key="2">
    <source>
        <dbReference type="SAM" id="MobiDB-lite"/>
    </source>
</evidence>
<accession>A0A3M0J1D4</accession>
<dbReference type="InterPro" id="IPR050462">
    <property type="entry name" value="Retroviral_Gag-Pol_poly"/>
</dbReference>
<organism evidence="4 5">
    <name type="scientific">Hirundo rustica rustica</name>
    <dbReference type="NCBI Taxonomy" id="333673"/>
    <lineage>
        <taxon>Eukaryota</taxon>
        <taxon>Metazoa</taxon>
        <taxon>Chordata</taxon>
        <taxon>Craniata</taxon>
        <taxon>Vertebrata</taxon>
        <taxon>Euteleostomi</taxon>
        <taxon>Archelosauria</taxon>
        <taxon>Archosauria</taxon>
        <taxon>Dinosauria</taxon>
        <taxon>Saurischia</taxon>
        <taxon>Theropoda</taxon>
        <taxon>Coelurosauria</taxon>
        <taxon>Aves</taxon>
        <taxon>Neognathae</taxon>
        <taxon>Neoaves</taxon>
        <taxon>Telluraves</taxon>
        <taxon>Australaves</taxon>
        <taxon>Passeriformes</taxon>
        <taxon>Sylvioidea</taxon>
        <taxon>Hirundinidae</taxon>
        <taxon>Hirundo</taxon>
    </lineage>
</organism>
<dbReference type="InterPro" id="IPR003036">
    <property type="entry name" value="Gag_P30"/>
</dbReference>
<feature type="compositionally biased region" description="Pro residues" evidence="2">
    <location>
        <begin position="445"/>
        <end position="464"/>
    </location>
</feature>
<keyword evidence="1" id="KW-0175">Coiled coil</keyword>
<reference evidence="4 5" key="1">
    <citation type="submission" date="2018-07" db="EMBL/GenBank/DDBJ databases">
        <title>A high quality draft genome assembly of the barn swallow (H. rustica rustica).</title>
        <authorList>
            <person name="Formenti G."/>
            <person name="Chiara M."/>
            <person name="Poveda L."/>
            <person name="Francoijs K.-J."/>
            <person name="Bonisoli-Alquati A."/>
            <person name="Canova L."/>
            <person name="Gianfranceschi L."/>
            <person name="Horner D.S."/>
            <person name="Saino N."/>
        </authorList>
    </citation>
    <scope>NUCLEOTIDE SEQUENCE [LARGE SCALE GENOMIC DNA]</scope>
    <source>
        <strain evidence="4">Chelidonia</strain>
        <tissue evidence="4">Blood</tissue>
    </source>
</reference>
<feature type="region of interest" description="Disordered" evidence="2">
    <location>
        <begin position="631"/>
        <end position="650"/>
    </location>
</feature>
<gene>
    <name evidence="4" type="ORF">DUI87_30898</name>
</gene>
<name>A0A3M0J1D4_HIRRU</name>
<dbReference type="Pfam" id="PF02093">
    <property type="entry name" value="Gag_p30"/>
    <property type="match status" value="1"/>
</dbReference>
<feature type="compositionally biased region" description="Basic and acidic residues" evidence="2">
    <location>
        <begin position="430"/>
        <end position="441"/>
    </location>
</feature>
<sequence length="650" mass="74931">MPSATANVTWNCEIVSKEILDWVEVCMLRRKISKQNCQQIPGYYRWIEDSKLSADTRILWMDRGSKLKGNCLVIGEVSEPCDKIRVRNKRKKIEEVCQNTTETMTMEEWKTIWGPSLLEIYSYLGKVNWCIEWEGKKNQDFGQKSLFKEQYRKKVEMMELWNSTQVLTCDTPPVQIGLEPVRVLLQWGCECRGYNHTLTKKEKEPWDCKTTTVRSPGNLVWVMGHGLWTTHMPIDGAVTQITLGVPTLCPFWKTSKLQEKELVSRKKREIEDDASIQEDWHEPDDGVKVGWMLESLFAPISSYRNREMLYRLLGQTERLAATTKRGFRDLNLQLQATTRMTLQNRMALDLLLLKEHGVCGYLRNRVDHCCVHIPNVTEEIEKDIDQLEQIESKTKEIQKDAEHNWEESEYANVWVTRPGGEVLLFPLKEGGRKKDKSKEEEALLIPPPYIPPQNPQIPDAPPMEPQEAGSNPEPPEEVQGPITRGRARQHNLYPLREMPVGGGQGPHPAIGFVSVPLSSGDVREFKREMGSLLEDPLGVAERLDQFLGPSIYTWGELQAILNILFTAEERNMIRRAGMRIWDSQHAQGPLADTKWPLQDPNWNHQQQDHRINMQDLRGIIVQGIREAVPRGQNINKAFNERQKKEETPTD</sequence>
<evidence type="ECO:0000259" key="3">
    <source>
        <dbReference type="Pfam" id="PF02093"/>
    </source>
</evidence>
<feature type="compositionally biased region" description="Basic and acidic residues" evidence="2">
    <location>
        <begin position="638"/>
        <end position="650"/>
    </location>
</feature>
<feature type="domain" description="Core shell protein Gag P30" evidence="3">
    <location>
        <begin position="521"/>
        <end position="649"/>
    </location>
</feature>
<evidence type="ECO:0000313" key="5">
    <source>
        <dbReference type="Proteomes" id="UP000269221"/>
    </source>
</evidence>
<comment type="caution">
    <text evidence="4">The sequence shown here is derived from an EMBL/GenBank/DDBJ whole genome shotgun (WGS) entry which is preliminary data.</text>
</comment>